<dbReference type="PANTHER" id="PTHR24299:SF59">
    <property type="entry name" value="CYTOCHROME P450 SUPERFAMILY PROTEIN"/>
    <property type="match status" value="1"/>
</dbReference>
<evidence type="ECO:0000313" key="2">
    <source>
        <dbReference type="Proteomes" id="UP001341840"/>
    </source>
</evidence>
<keyword evidence="2" id="KW-1185">Reference proteome</keyword>
<organism evidence="1 2">
    <name type="scientific">Stylosanthes scabra</name>
    <dbReference type="NCBI Taxonomy" id="79078"/>
    <lineage>
        <taxon>Eukaryota</taxon>
        <taxon>Viridiplantae</taxon>
        <taxon>Streptophyta</taxon>
        <taxon>Embryophyta</taxon>
        <taxon>Tracheophyta</taxon>
        <taxon>Spermatophyta</taxon>
        <taxon>Magnoliopsida</taxon>
        <taxon>eudicotyledons</taxon>
        <taxon>Gunneridae</taxon>
        <taxon>Pentapetalae</taxon>
        <taxon>rosids</taxon>
        <taxon>fabids</taxon>
        <taxon>Fabales</taxon>
        <taxon>Fabaceae</taxon>
        <taxon>Papilionoideae</taxon>
        <taxon>50 kb inversion clade</taxon>
        <taxon>dalbergioids sensu lato</taxon>
        <taxon>Dalbergieae</taxon>
        <taxon>Pterocarpus clade</taxon>
        <taxon>Stylosanthes</taxon>
    </lineage>
</organism>
<dbReference type="PANTHER" id="PTHR24299">
    <property type="entry name" value="CYTOCHROME P450 FAMILY 1"/>
    <property type="match status" value="1"/>
</dbReference>
<dbReference type="InterPro" id="IPR001128">
    <property type="entry name" value="Cyt_P450"/>
</dbReference>
<dbReference type="Pfam" id="PF00067">
    <property type="entry name" value="p450"/>
    <property type="match status" value="1"/>
</dbReference>
<reference evidence="1 2" key="1">
    <citation type="journal article" date="2023" name="Plants (Basel)">
        <title>Bridging the Gap: Combining Genomics and Transcriptomics Approaches to Understand Stylosanthes scabra, an Orphan Legume from the Brazilian Caatinga.</title>
        <authorList>
            <person name="Ferreira-Neto J.R.C."/>
            <person name="da Silva M.D."/>
            <person name="Binneck E."/>
            <person name="de Melo N.F."/>
            <person name="da Silva R.H."/>
            <person name="de Melo A.L.T.M."/>
            <person name="Pandolfi V."/>
            <person name="Bustamante F.O."/>
            <person name="Brasileiro-Vidal A.C."/>
            <person name="Benko-Iseppon A.M."/>
        </authorList>
    </citation>
    <scope>NUCLEOTIDE SEQUENCE [LARGE SCALE GENOMIC DNA]</scope>
    <source>
        <tissue evidence="1">Leaves</tissue>
    </source>
</reference>
<evidence type="ECO:0008006" key="3">
    <source>
        <dbReference type="Google" id="ProtNLM"/>
    </source>
</evidence>
<dbReference type="Gene3D" id="1.10.630.10">
    <property type="entry name" value="Cytochrome P450"/>
    <property type="match status" value="1"/>
</dbReference>
<evidence type="ECO:0000313" key="1">
    <source>
        <dbReference type="EMBL" id="MED6196696.1"/>
    </source>
</evidence>
<gene>
    <name evidence="1" type="ORF">PIB30_049830</name>
</gene>
<dbReference type="Proteomes" id="UP001341840">
    <property type="component" value="Unassembled WGS sequence"/>
</dbReference>
<sequence>MSLKLGKLTTIVISSPQFAKEILHKHDQIFSYRTIPDSARAHDQYLFSMFWLPPISPKWRILRRICATKVFSPQNIHATQVLSQRKAQELLDFAKKKIEKDEAFYIDQAIFTTVLNILSNTLFSVDSACYASDKSQEFKDIIVGVSQEFGRPNVVDYFPILGFLDPQGVRTRMNIYLEKLITLFDGLVEEIKDCNQELWQWDPNPTIMT</sequence>
<protein>
    <recommendedName>
        <fullName evidence="3">Cytochrome P450</fullName>
    </recommendedName>
</protein>
<dbReference type="InterPro" id="IPR036396">
    <property type="entry name" value="Cyt_P450_sf"/>
</dbReference>
<comment type="caution">
    <text evidence="1">The sequence shown here is derived from an EMBL/GenBank/DDBJ whole genome shotgun (WGS) entry which is preliminary data.</text>
</comment>
<proteinExistence type="predicted"/>
<accession>A0ABU6XF51</accession>
<dbReference type="SUPFAM" id="SSF48264">
    <property type="entry name" value="Cytochrome P450"/>
    <property type="match status" value="1"/>
</dbReference>
<feature type="non-terminal residue" evidence="1">
    <location>
        <position position="209"/>
    </location>
</feature>
<name>A0ABU6XF51_9FABA</name>
<dbReference type="EMBL" id="JASCZI010211786">
    <property type="protein sequence ID" value="MED6196696.1"/>
    <property type="molecule type" value="Genomic_DNA"/>
</dbReference>